<evidence type="ECO:0000313" key="1">
    <source>
        <dbReference type="EMBL" id="QJA65032.1"/>
    </source>
</evidence>
<name>A0A6M3J7Y3_9ZZZZ</name>
<organism evidence="1">
    <name type="scientific">viral metagenome</name>
    <dbReference type="NCBI Taxonomy" id="1070528"/>
    <lineage>
        <taxon>unclassified sequences</taxon>
        <taxon>metagenomes</taxon>
        <taxon>organismal metagenomes</taxon>
    </lineage>
</organism>
<sequence length="120" mass="13717">MTEKLREEIEKIVAHQFDSVTNLRQEAYLDSLKMIADQILPLIEAQVKVRFVEAKLEVLGDEEINQAYEVAYEKEVHTPSMDTSYPSLTEEICAKDTNGKRAISQATIDKQGKLSRIMEE</sequence>
<accession>A0A6M3J7Y3</accession>
<dbReference type="EMBL" id="MT142494">
    <property type="protein sequence ID" value="QJA82695.1"/>
    <property type="molecule type" value="Genomic_DNA"/>
</dbReference>
<evidence type="ECO:0000313" key="2">
    <source>
        <dbReference type="EMBL" id="QJA82695.1"/>
    </source>
</evidence>
<protein>
    <submittedName>
        <fullName evidence="1">Uncharacterized protein</fullName>
    </submittedName>
</protein>
<reference evidence="1" key="1">
    <citation type="submission" date="2020-03" db="EMBL/GenBank/DDBJ databases">
        <title>The deep terrestrial virosphere.</title>
        <authorList>
            <person name="Holmfeldt K."/>
            <person name="Nilsson E."/>
            <person name="Simone D."/>
            <person name="Lopez-Fernandez M."/>
            <person name="Wu X."/>
            <person name="de Brujin I."/>
            <person name="Lundin D."/>
            <person name="Andersson A."/>
            <person name="Bertilsson S."/>
            <person name="Dopson M."/>
        </authorList>
    </citation>
    <scope>NUCLEOTIDE SEQUENCE</scope>
    <source>
        <strain evidence="2">MM415A00374</strain>
        <strain evidence="1">MM415B00446</strain>
    </source>
</reference>
<dbReference type="AlphaFoldDB" id="A0A6M3J7Y3"/>
<dbReference type="EMBL" id="MT141530">
    <property type="protein sequence ID" value="QJA65032.1"/>
    <property type="molecule type" value="Genomic_DNA"/>
</dbReference>
<proteinExistence type="predicted"/>
<gene>
    <name evidence="2" type="ORF">MM415A00374_0007</name>
    <name evidence="1" type="ORF">MM415B00446_0056</name>
</gene>